<protein>
    <submittedName>
        <fullName evidence="2">Uncharacterized protein</fullName>
    </submittedName>
</protein>
<comment type="caution">
    <text evidence="2">The sequence shown here is derived from an EMBL/GenBank/DDBJ whole genome shotgun (WGS) entry which is preliminary data.</text>
</comment>
<dbReference type="EMBL" id="QEWE01000018">
    <property type="protein sequence ID" value="REJ28141.1"/>
    <property type="molecule type" value="Genomic_DNA"/>
</dbReference>
<evidence type="ECO:0000313" key="3">
    <source>
        <dbReference type="Proteomes" id="UP000257014"/>
    </source>
</evidence>
<reference evidence="2 3" key="1">
    <citation type="submission" date="2018-03" db="EMBL/GenBank/DDBJ databases">
        <authorList>
            <person name="Keele B.F."/>
        </authorList>
    </citation>
    <scope>NUCLEOTIDE SEQUENCE [LARGE SCALE GENOMIC DNA]</scope>
    <source>
        <strain evidence="2">ZCTH4_d</strain>
    </source>
</reference>
<feature type="region of interest" description="Disordered" evidence="1">
    <location>
        <begin position="23"/>
        <end position="60"/>
    </location>
</feature>
<evidence type="ECO:0000313" key="2">
    <source>
        <dbReference type="EMBL" id="REJ28141.1"/>
    </source>
</evidence>
<dbReference type="Proteomes" id="UP000257014">
    <property type="component" value="Unassembled WGS sequence"/>
</dbReference>
<name>A0A3E0K4J9_9BACI</name>
<organism evidence="2 3">
    <name type="scientific">Caldibacillus debilis</name>
    <dbReference type="NCBI Taxonomy" id="301148"/>
    <lineage>
        <taxon>Bacteria</taxon>
        <taxon>Bacillati</taxon>
        <taxon>Bacillota</taxon>
        <taxon>Bacilli</taxon>
        <taxon>Bacillales</taxon>
        <taxon>Bacillaceae</taxon>
        <taxon>Caldibacillus</taxon>
    </lineage>
</organism>
<evidence type="ECO:0000256" key="1">
    <source>
        <dbReference type="SAM" id="MobiDB-lite"/>
    </source>
</evidence>
<proteinExistence type="predicted"/>
<accession>A0A3E0K4J9</accession>
<gene>
    <name evidence="2" type="ORF">C6P37_09885</name>
</gene>
<sequence length="104" mass="11834">MRFHAKEAESRAMLRLSVRIFRRTGREARPTGGTAARQPSRREHGPANPPFLGERGPATEKYSRPLPIHLLQIGENFTMPAKTMAGFSFFHGGNRVKWIRLNHL</sequence>
<dbReference type="AlphaFoldDB" id="A0A3E0K4J9"/>